<evidence type="ECO:0000313" key="2">
    <source>
        <dbReference type="EMBL" id="PON76672.1"/>
    </source>
</evidence>
<feature type="non-terminal residue" evidence="2">
    <location>
        <position position="1"/>
    </location>
</feature>
<dbReference type="Proteomes" id="UP000237105">
    <property type="component" value="Unassembled WGS sequence"/>
</dbReference>
<gene>
    <name evidence="2" type="ORF">PanWU01x14_033580</name>
</gene>
<feature type="compositionally biased region" description="Low complexity" evidence="1">
    <location>
        <begin position="90"/>
        <end position="103"/>
    </location>
</feature>
<proteinExistence type="predicted"/>
<evidence type="ECO:0000256" key="1">
    <source>
        <dbReference type="SAM" id="MobiDB-lite"/>
    </source>
</evidence>
<feature type="region of interest" description="Disordered" evidence="1">
    <location>
        <begin position="36"/>
        <end position="148"/>
    </location>
</feature>
<reference evidence="3" key="1">
    <citation type="submission" date="2016-06" db="EMBL/GenBank/DDBJ databases">
        <title>Parallel loss of symbiosis genes in relatives of nitrogen-fixing non-legume Parasponia.</title>
        <authorList>
            <person name="Van Velzen R."/>
            <person name="Holmer R."/>
            <person name="Bu F."/>
            <person name="Rutten L."/>
            <person name="Van Zeijl A."/>
            <person name="Liu W."/>
            <person name="Santuari L."/>
            <person name="Cao Q."/>
            <person name="Sharma T."/>
            <person name="Shen D."/>
            <person name="Roswanjaya Y."/>
            <person name="Wardhani T."/>
            <person name="Kalhor M.S."/>
            <person name="Jansen J."/>
            <person name="Van den Hoogen J."/>
            <person name="Gungor B."/>
            <person name="Hartog M."/>
            <person name="Hontelez J."/>
            <person name="Verver J."/>
            <person name="Yang W.-C."/>
            <person name="Schijlen E."/>
            <person name="Repin R."/>
            <person name="Schilthuizen M."/>
            <person name="Schranz E."/>
            <person name="Heidstra R."/>
            <person name="Miyata K."/>
            <person name="Fedorova E."/>
            <person name="Kohlen W."/>
            <person name="Bisseling T."/>
            <person name="Smit S."/>
            <person name="Geurts R."/>
        </authorList>
    </citation>
    <scope>NUCLEOTIDE SEQUENCE [LARGE SCALE GENOMIC DNA]</scope>
    <source>
        <strain evidence="3">cv. WU1-14</strain>
    </source>
</reference>
<feature type="compositionally biased region" description="Polar residues" evidence="1">
    <location>
        <begin position="121"/>
        <end position="130"/>
    </location>
</feature>
<sequence length="148" mass="15392">PNKGVGFQSPYVIKWQNSHELEEAVRFVAEECIRLRREESAAPKRARDRPIGKPLPRQGRAAGHKARLKAPAGRHLVVSSEDEVPTVPRSDAGGPPSGGTSASKTVYGEGMPLSLPGAAALTSSTPNSGLKSGATCLGGEITELSGGL</sequence>
<accession>A0A2P5DTR4</accession>
<name>A0A2P5DTR4_PARAD</name>
<keyword evidence="3" id="KW-1185">Reference proteome</keyword>
<dbReference type="EMBL" id="JXTB01000017">
    <property type="protein sequence ID" value="PON76672.1"/>
    <property type="molecule type" value="Genomic_DNA"/>
</dbReference>
<evidence type="ECO:0000313" key="3">
    <source>
        <dbReference type="Proteomes" id="UP000237105"/>
    </source>
</evidence>
<protein>
    <submittedName>
        <fullName evidence="2">Uncharacterized protein</fullName>
    </submittedName>
</protein>
<comment type="caution">
    <text evidence="2">The sequence shown here is derived from an EMBL/GenBank/DDBJ whole genome shotgun (WGS) entry which is preliminary data.</text>
</comment>
<organism evidence="2 3">
    <name type="scientific">Parasponia andersonii</name>
    <name type="common">Sponia andersonii</name>
    <dbReference type="NCBI Taxonomy" id="3476"/>
    <lineage>
        <taxon>Eukaryota</taxon>
        <taxon>Viridiplantae</taxon>
        <taxon>Streptophyta</taxon>
        <taxon>Embryophyta</taxon>
        <taxon>Tracheophyta</taxon>
        <taxon>Spermatophyta</taxon>
        <taxon>Magnoliopsida</taxon>
        <taxon>eudicotyledons</taxon>
        <taxon>Gunneridae</taxon>
        <taxon>Pentapetalae</taxon>
        <taxon>rosids</taxon>
        <taxon>fabids</taxon>
        <taxon>Rosales</taxon>
        <taxon>Cannabaceae</taxon>
        <taxon>Parasponia</taxon>
    </lineage>
</organism>
<dbReference type="AlphaFoldDB" id="A0A2P5DTR4"/>